<organism evidence="2 3">
    <name type="scientific">Actinidia rufa</name>
    <dbReference type="NCBI Taxonomy" id="165716"/>
    <lineage>
        <taxon>Eukaryota</taxon>
        <taxon>Viridiplantae</taxon>
        <taxon>Streptophyta</taxon>
        <taxon>Embryophyta</taxon>
        <taxon>Tracheophyta</taxon>
        <taxon>Spermatophyta</taxon>
        <taxon>Magnoliopsida</taxon>
        <taxon>eudicotyledons</taxon>
        <taxon>Gunneridae</taxon>
        <taxon>Pentapetalae</taxon>
        <taxon>asterids</taxon>
        <taxon>Ericales</taxon>
        <taxon>Actinidiaceae</taxon>
        <taxon>Actinidia</taxon>
    </lineage>
</organism>
<protein>
    <submittedName>
        <fullName evidence="2">Uncharacterized protein</fullName>
    </submittedName>
</protein>
<comment type="caution">
    <text evidence="2">The sequence shown here is derived from an EMBL/GenBank/DDBJ whole genome shotgun (WGS) entry which is preliminary data.</text>
</comment>
<feature type="region of interest" description="Disordered" evidence="1">
    <location>
        <begin position="56"/>
        <end position="78"/>
    </location>
</feature>
<name>A0A7J0EFM1_9ERIC</name>
<evidence type="ECO:0000256" key="1">
    <source>
        <dbReference type="SAM" id="MobiDB-lite"/>
    </source>
</evidence>
<evidence type="ECO:0000313" key="2">
    <source>
        <dbReference type="EMBL" id="GFY85263.1"/>
    </source>
</evidence>
<keyword evidence="3" id="KW-1185">Reference proteome</keyword>
<dbReference type="Proteomes" id="UP000585474">
    <property type="component" value="Unassembled WGS sequence"/>
</dbReference>
<accession>A0A7J0EFM1</accession>
<gene>
    <name evidence="2" type="ORF">Acr_04g0000010</name>
</gene>
<feature type="compositionally biased region" description="Polar residues" evidence="1">
    <location>
        <begin position="57"/>
        <end position="78"/>
    </location>
</feature>
<proteinExistence type="predicted"/>
<sequence length="78" mass="8020">MSSSRHGAVRKYSAVQVTFYPLSSLGIIVGRCPLVQALRAIIVLSSLSSGALEGNDGLNSEGHSSIMVTAPSSSTEGL</sequence>
<dbReference type="AlphaFoldDB" id="A0A7J0EFM1"/>
<dbReference type="EMBL" id="BJWL01000004">
    <property type="protein sequence ID" value="GFY85263.1"/>
    <property type="molecule type" value="Genomic_DNA"/>
</dbReference>
<reference evidence="2 3" key="1">
    <citation type="submission" date="2019-07" db="EMBL/GenBank/DDBJ databases">
        <title>De Novo Assembly of kiwifruit Actinidia rufa.</title>
        <authorList>
            <person name="Sugita-Konishi S."/>
            <person name="Sato K."/>
            <person name="Mori E."/>
            <person name="Abe Y."/>
            <person name="Kisaki G."/>
            <person name="Hamano K."/>
            <person name="Suezawa K."/>
            <person name="Otani M."/>
            <person name="Fukuda T."/>
            <person name="Manabe T."/>
            <person name="Gomi K."/>
            <person name="Tabuchi M."/>
            <person name="Akimitsu K."/>
            <person name="Kataoka I."/>
        </authorList>
    </citation>
    <scope>NUCLEOTIDE SEQUENCE [LARGE SCALE GENOMIC DNA]</scope>
    <source>
        <strain evidence="3">cv. Fuchu</strain>
    </source>
</reference>
<evidence type="ECO:0000313" key="3">
    <source>
        <dbReference type="Proteomes" id="UP000585474"/>
    </source>
</evidence>